<accession>A0A9P8CMM1</accession>
<reference evidence="2" key="1">
    <citation type="journal article" date="2021" name="IMA Fungus">
        <title>Genomic characterization of three marine fungi, including Emericellopsis atlantica sp. nov. with signatures of a generalist lifestyle and marine biomass degradation.</title>
        <authorList>
            <person name="Hagestad O.C."/>
            <person name="Hou L."/>
            <person name="Andersen J.H."/>
            <person name="Hansen E.H."/>
            <person name="Altermark B."/>
            <person name="Li C."/>
            <person name="Kuhnert E."/>
            <person name="Cox R.J."/>
            <person name="Crous P.W."/>
            <person name="Spatafora J.W."/>
            <person name="Lail K."/>
            <person name="Amirebrahimi M."/>
            <person name="Lipzen A."/>
            <person name="Pangilinan J."/>
            <person name="Andreopoulos W."/>
            <person name="Hayes R.D."/>
            <person name="Ng V."/>
            <person name="Grigoriev I.V."/>
            <person name="Jackson S.A."/>
            <person name="Sutton T.D.S."/>
            <person name="Dobson A.D.W."/>
            <person name="Rama T."/>
        </authorList>
    </citation>
    <scope>NUCLEOTIDE SEQUENCE</scope>
    <source>
        <strain evidence="2">TS7</strain>
    </source>
</reference>
<feature type="region of interest" description="Disordered" evidence="1">
    <location>
        <begin position="101"/>
        <end position="126"/>
    </location>
</feature>
<proteinExistence type="predicted"/>
<evidence type="ECO:0000256" key="1">
    <source>
        <dbReference type="SAM" id="MobiDB-lite"/>
    </source>
</evidence>
<protein>
    <submittedName>
        <fullName evidence="2">Uncharacterized protein</fullName>
    </submittedName>
</protein>
<dbReference type="GeneID" id="70295044"/>
<dbReference type="AlphaFoldDB" id="A0A9P8CMM1"/>
<dbReference type="EMBL" id="MU251273">
    <property type="protein sequence ID" value="KAG9250831.1"/>
    <property type="molecule type" value="Genomic_DNA"/>
</dbReference>
<dbReference type="Proteomes" id="UP000887229">
    <property type="component" value="Unassembled WGS sequence"/>
</dbReference>
<comment type="caution">
    <text evidence="2">The sequence shown here is derived from an EMBL/GenBank/DDBJ whole genome shotgun (WGS) entry which is preliminary data.</text>
</comment>
<evidence type="ECO:0000313" key="2">
    <source>
        <dbReference type="EMBL" id="KAG9250831.1"/>
    </source>
</evidence>
<keyword evidence="3" id="KW-1185">Reference proteome</keyword>
<name>A0A9P8CMM1_9HYPO</name>
<organism evidence="2 3">
    <name type="scientific">Emericellopsis atlantica</name>
    <dbReference type="NCBI Taxonomy" id="2614577"/>
    <lineage>
        <taxon>Eukaryota</taxon>
        <taxon>Fungi</taxon>
        <taxon>Dikarya</taxon>
        <taxon>Ascomycota</taxon>
        <taxon>Pezizomycotina</taxon>
        <taxon>Sordariomycetes</taxon>
        <taxon>Hypocreomycetidae</taxon>
        <taxon>Hypocreales</taxon>
        <taxon>Bionectriaceae</taxon>
        <taxon>Emericellopsis</taxon>
    </lineage>
</organism>
<dbReference type="OrthoDB" id="5419928at2759"/>
<dbReference type="RefSeq" id="XP_046114755.1">
    <property type="nucleotide sequence ID" value="XM_046264141.1"/>
</dbReference>
<evidence type="ECO:0000313" key="3">
    <source>
        <dbReference type="Proteomes" id="UP000887229"/>
    </source>
</evidence>
<sequence length="491" mass="57005">MSIMEDEGTNSISLADSTKDAKDLLALSYAELREYLQRHGDVNGTNAILNVPGVTALPAGDRTELARKVNAAISLPTPSTLDVDELFKRLGCIPQEWNKPDTLSPTIRRDSTHSSNATRPDDDMPGAQEVVCRELLVEYGARPICSIEERDNPPTPTASNYEAVWSWLRERPESEVGRQDMKSVLSEQWARWWEFRKSQWHHRGISDSMEGYSAFLAAEKELLRRQGEWKLADNPRDHEAQQSIWQSMHVSQQIPHDHGFLEYSEAVERRLAPHRFQLPLELKPNPHEQSTWTNWLEYVNFEQWHLEDLEKNASAMGEDCHWVPWKKLRSDKQAAAEKSKDLRLKLEDDPETAQRALAELDTLILLIRDYFRGTHEFAKVQKKIHKQRLRVKWEWGKLARWRWRSPSDQSPRARSGALTMSPLSHRPKGLGEMMAAEMKRRSQCPRVRRIQKEVDACWTTRRAPISTNQITWIDLSQSNIIYLTLDRIYFD</sequence>
<gene>
    <name evidence="2" type="ORF">F5Z01DRAFT_665048</name>
</gene>